<dbReference type="RefSeq" id="WP_172503531.1">
    <property type="nucleotide sequence ID" value="NZ_BLLS01000003.1"/>
</dbReference>
<keyword evidence="7" id="KW-0732">Signal</keyword>
<feature type="chain" id="PRO_5029624515" evidence="7">
    <location>
        <begin position="26"/>
        <end position="549"/>
    </location>
</feature>
<dbReference type="CDD" id="cd09001">
    <property type="entry name" value="GH43_FsAxh1-like"/>
    <property type="match status" value="1"/>
</dbReference>
<keyword evidence="3 6" id="KW-0326">Glycosidase</keyword>
<evidence type="ECO:0000256" key="7">
    <source>
        <dbReference type="SAM" id="SignalP"/>
    </source>
</evidence>
<dbReference type="Gene3D" id="2.115.10.20">
    <property type="entry name" value="Glycosyl hydrolase domain, family 43"/>
    <property type="match status" value="1"/>
</dbReference>
<dbReference type="Pfam" id="PF04616">
    <property type="entry name" value="Glyco_hydro_43"/>
    <property type="match status" value="1"/>
</dbReference>
<feature type="signal peptide" evidence="7">
    <location>
        <begin position="1"/>
        <end position="25"/>
    </location>
</feature>
<dbReference type="GO" id="GO:0046556">
    <property type="term" value="F:alpha-L-arabinofuranosidase activity"/>
    <property type="evidence" value="ECO:0007669"/>
    <property type="project" value="UniProtKB-EC"/>
</dbReference>
<dbReference type="EMBL" id="BLLS01000003">
    <property type="protein sequence ID" value="GFH84954.1"/>
    <property type="molecule type" value="Genomic_DNA"/>
</dbReference>
<dbReference type="InterPro" id="IPR006710">
    <property type="entry name" value="Glyco_hydro_43"/>
</dbReference>
<keyword evidence="2 6" id="KW-0378">Hydrolase</keyword>
<name>A0A7I9ZXT0_9BACE</name>
<gene>
    <name evidence="9" type="ORF">IMSAGC001_00350</name>
</gene>
<feature type="active site" description="Proton acceptor" evidence="4">
    <location>
        <position position="38"/>
    </location>
</feature>
<evidence type="ECO:0000256" key="2">
    <source>
        <dbReference type="ARBA" id="ARBA00022801"/>
    </source>
</evidence>
<dbReference type="InterPro" id="IPR041542">
    <property type="entry name" value="GH43_C2"/>
</dbReference>
<dbReference type="Pfam" id="PF17851">
    <property type="entry name" value="GH43_C2"/>
    <property type="match status" value="1"/>
</dbReference>
<evidence type="ECO:0000256" key="4">
    <source>
        <dbReference type="PIRSR" id="PIRSR606710-1"/>
    </source>
</evidence>
<evidence type="ECO:0000313" key="10">
    <source>
        <dbReference type="Proteomes" id="UP000491181"/>
    </source>
</evidence>
<evidence type="ECO:0000313" key="9">
    <source>
        <dbReference type="EMBL" id="GFH84954.1"/>
    </source>
</evidence>
<feature type="domain" description="Beta-xylosidase C-terminal Concanavalin A-like" evidence="8">
    <location>
        <begin position="323"/>
        <end position="525"/>
    </location>
</feature>
<feature type="site" description="Important for catalytic activity, responsible for pKa modulation of the active site Glu and correct orientation of both the proton donor and substrate" evidence="5">
    <location>
        <position position="148"/>
    </location>
</feature>
<dbReference type="InterPro" id="IPR051795">
    <property type="entry name" value="Glycosyl_Hydrlase_43"/>
</dbReference>
<dbReference type="SUPFAM" id="SSF75005">
    <property type="entry name" value="Arabinanase/levansucrase/invertase"/>
    <property type="match status" value="1"/>
</dbReference>
<dbReference type="EC" id="3.2.1.55" evidence="9"/>
<dbReference type="Proteomes" id="UP000491181">
    <property type="component" value="Unassembled WGS sequence"/>
</dbReference>
<dbReference type="InterPro" id="IPR013320">
    <property type="entry name" value="ConA-like_dom_sf"/>
</dbReference>
<dbReference type="SUPFAM" id="SSF49899">
    <property type="entry name" value="Concanavalin A-like lectins/glucanases"/>
    <property type="match status" value="1"/>
</dbReference>
<protein>
    <submittedName>
        <fullName evidence="9">Non-reducing end alpha-L-arabinofuranosidase BoGH43B</fullName>
        <ecNumber evidence="9">3.2.1.55</ecNumber>
    </submittedName>
</protein>
<sequence length="549" mass="61699">MLKTKINTILLCTLFTWFFPLSAGAQYRNPILYADVPDMSVCRAGDYFYMVSTTMHLMPGAPIMRSPDMKHWETISYVFPRIDDGPRYDLLEGTAYGQGQWASSIRYHDGKFYVWFTANGAPGRGFVYTATDPAGPWKLLSRPPHFHDGSLLFDDDGRVYLFHGTGQLTELKPDLTDVLPGGINQQIFERDADEQGLLEGSSVIKHNGKYYLLMISMDWSIPGRLRREVCYRADKITGPYEKRVILETEFDGHGGVGQGCIVDGKNGEWYGLIFQDRGGVGRVPCLMPCTWTEDGWPMLGDKDGRIPNDTTLSYMSMEGICGSDDFSASGLSLYWQWNHNPVDQAWSLTDRPGFLRLKTSRVVDNLFVAPNTLTQRMVGPKCMGTVSLSLAGMKDGDRAGLSAFNGDSGVLTVEKNGNKLSLVMSEQKSVFDKTKHAISRVDMTEQARIPLKKELVYLRVEGDFTNGRDEARFSYSLDGKAWIPVGLPIKMKFDYTRMFMGSKFAIFNYATRSVGGYVDVDSFDYSFCDASMQHTNMYLSPMEHCFIGK</sequence>
<evidence type="ECO:0000256" key="3">
    <source>
        <dbReference type="ARBA" id="ARBA00023295"/>
    </source>
</evidence>
<dbReference type="PANTHER" id="PTHR42812:SF12">
    <property type="entry name" value="BETA-XYLOSIDASE-RELATED"/>
    <property type="match status" value="1"/>
</dbReference>
<evidence type="ECO:0000256" key="6">
    <source>
        <dbReference type="RuleBase" id="RU361187"/>
    </source>
</evidence>
<evidence type="ECO:0000256" key="5">
    <source>
        <dbReference type="PIRSR" id="PIRSR606710-2"/>
    </source>
</evidence>
<comment type="caution">
    <text evidence="9">The sequence shown here is derived from an EMBL/GenBank/DDBJ whole genome shotgun (WGS) entry which is preliminary data.</text>
</comment>
<reference evidence="9 10" key="1">
    <citation type="journal article" date="2020" name="Microbiome">
        <title>Single-cell genomics of uncultured bacteria reveals dietary fiber responders in the mouse gut microbiota.</title>
        <authorList>
            <person name="Chijiiwa R."/>
            <person name="Hosokawa M."/>
            <person name="Kogawa M."/>
            <person name="Nishikawa Y."/>
            <person name="Ide K."/>
            <person name="Sakanashi C."/>
            <person name="Takahashi K."/>
            <person name="Takeyama H."/>
        </authorList>
    </citation>
    <scope>NUCLEOTIDE SEQUENCE [LARGE SCALE GENOMIC DNA]</scope>
    <source>
        <strain evidence="9">IMSAGC_001</strain>
    </source>
</reference>
<dbReference type="Gene3D" id="2.60.120.200">
    <property type="match status" value="1"/>
</dbReference>
<evidence type="ECO:0000256" key="1">
    <source>
        <dbReference type="ARBA" id="ARBA00009865"/>
    </source>
</evidence>
<proteinExistence type="inferred from homology"/>
<organism evidence="9 10">
    <name type="scientific">Bacteroides acidifaciens</name>
    <dbReference type="NCBI Taxonomy" id="85831"/>
    <lineage>
        <taxon>Bacteria</taxon>
        <taxon>Pseudomonadati</taxon>
        <taxon>Bacteroidota</taxon>
        <taxon>Bacteroidia</taxon>
        <taxon>Bacteroidales</taxon>
        <taxon>Bacteroidaceae</taxon>
        <taxon>Bacteroides</taxon>
    </lineage>
</organism>
<dbReference type="AlphaFoldDB" id="A0A7I9ZXT0"/>
<evidence type="ECO:0000259" key="8">
    <source>
        <dbReference type="Pfam" id="PF17851"/>
    </source>
</evidence>
<accession>A0A7I9ZXT0</accession>
<dbReference type="GO" id="GO:0005975">
    <property type="term" value="P:carbohydrate metabolic process"/>
    <property type="evidence" value="ECO:0007669"/>
    <property type="project" value="InterPro"/>
</dbReference>
<comment type="similarity">
    <text evidence="1 6">Belongs to the glycosyl hydrolase 43 family.</text>
</comment>
<dbReference type="InterPro" id="IPR023296">
    <property type="entry name" value="Glyco_hydro_beta-prop_sf"/>
</dbReference>
<feature type="active site" description="Proton donor" evidence="4">
    <location>
        <position position="199"/>
    </location>
</feature>
<dbReference type="PANTHER" id="PTHR42812">
    <property type="entry name" value="BETA-XYLOSIDASE"/>
    <property type="match status" value="1"/>
</dbReference>